<accession>A0ACB9SMY1</accession>
<organism evidence="1 2">
    <name type="scientific">Holotrichia oblita</name>
    <name type="common">Chafer beetle</name>
    <dbReference type="NCBI Taxonomy" id="644536"/>
    <lineage>
        <taxon>Eukaryota</taxon>
        <taxon>Metazoa</taxon>
        <taxon>Ecdysozoa</taxon>
        <taxon>Arthropoda</taxon>
        <taxon>Hexapoda</taxon>
        <taxon>Insecta</taxon>
        <taxon>Pterygota</taxon>
        <taxon>Neoptera</taxon>
        <taxon>Endopterygota</taxon>
        <taxon>Coleoptera</taxon>
        <taxon>Polyphaga</taxon>
        <taxon>Scarabaeiformia</taxon>
        <taxon>Scarabaeidae</taxon>
        <taxon>Melolonthinae</taxon>
        <taxon>Holotrichia</taxon>
    </lineage>
</organism>
<protein>
    <submittedName>
        <fullName evidence="1">Fop n terminal dimerization domain</fullName>
    </submittedName>
</protein>
<dbReference type="EMBL" id="CM043022">
    <property type="protein sequence ID" value="KAI4456673.1"/>
    <property type="molecule type" value="Genomic_DNA"/>
</dbReference>
<name>A0ACB9SMY1_HOLOL</name>
<dbReference type="Proteomes" id="UP001056778">
    <property type="component" value="Chromosome 8"/>
</dbReference>
<proteinExistence type="predicted"/>
<gene>
    <name evidence="1" type="ORF">MML48_8g00007759</name>
</gene>
<keyword evidence="2" id="KW-1185">Reference proteome</keyword>
<evidence type="ECO:0000313" key="2">
    <source>
        <dbReference type="Proteomes" id="UP001056778"/>
    </source>
</evidence>
<comment type="caution">
    <text evidence="1">The sequence shown here is derived from an EMBL/GenBank/DDBJ whole genome shotgun (WGS) entry which is preliminary data.</text>
</comment>
<evidence type="ECO:0000313" key="1">
    <source>
        <dbReference type="EMBL" id="KAI4456673.1"/>
    </source>
</evidence>
<reference evidence="1" key="1">
    <citation type="submission" date="2022-04" db="EMBL/GenBank/DDBJ databases">
        <title>Chromosome-scale genome assembly of Holotrichia oblita Faldermann.</title>
        <authorList>
            <person name="Rongchong L."/>
        </authorList>
    </citation>
    <scope>NUCLEOTIDE SEQUENCE</scope>
    <source>
        <strain evidence="1">81SQS9</strain>
    </source>
</reference>
<sequence>MLLKKNRRYKFSAHYTVIINEQNVEVSKIELRNIYEHQNCRENQPNYQYQKNGAVPKIDCRSKHHSRPDRLRAGSVRESLRQDGRLGRFKAEIRSAVMSILNRNPSERIPVQIPEETKLINELIREYMVWNGYLYSEQVLVAESAQHSERLPRENLATKLNVMDDDRTVKIPLLYYVLAAFQNNDEQ</sequence>